<dbReference type="Gene3D" id="3.30.710.10">
    <property type="entry name" value="Potassium Channel Kv1.1, Chain A"/>
    <property type="match status" value="1"/>
</dbReference>
<dbReference type="SUPFAM" id="SSF54695">
    <property type="entry name" value="POZ domain"/>
    <property type="match status" value="1"/>
</dbReference>
<dbReference type="PANTHER" id="PTHR46287">
    <property type="entry name" value="BTB/POZ AND TAZ DOMAIN-CONTAINING PROTEIN 3-RELATED"/>
    <property type="match status" value="1"/>
</dbReference>
<dbReference type="PANTHER" id="PTHR46287:SF11">
    <property type="entry name" value="BTB_POZ AND TAZ DOMAIN-CONTAINING PROTEIN 4"/>
    <property type="match status" value="1"/>
</dbReference>
<dbReference type="SUPFAM" id="SSF48403">
    <property type="entry name" value="Ankyrin repeat"/>
    <property type="match status" value="1"/>
</dbReference>
<dbReference type="STRING" id="3218.A0A2K1KB10"/>
<evidence type="ECO:0000313" key="4">
    <source>
        <dbReference type="EMBL" id="PNR50959.1"/>
    </source>
</evidence>
<dbReference type="SMART" id="SM00225">
    <property type="entry name" value="BTB"/>
    <property type="match status" value="1"/>
</dbReference>
<sequence>MAAETDNVTVAEVRTELGAVGLADDAGQNLVLDQATFFRCVENGNLSVLSALLNNRKVDVNAYNDEATESLTSTLSLAVTSLHLAVYKYEEARNLDIIKFLLAHGANISLKAAVLPSAHKISITLRDQAGSTGNVVETKKIALDQKTPLLVALELKSTLYLRGWDYRHWDEVLKLLAEATIVHHRNNVEIKAERQPSAMIQKNWAAVFASEKHETIEVWAEDKSITVLKLLLAGASKILKLNIEHPDAHHSNRLDIKEASFNVTNAIVEFLYTGMVDTAILEQRGLDLLSAAHKYGIKSLKWVCEDSVQATENNWIKLLSAAIECDSNMLTFKCAESIKGVMDERHEKHIDIKKNFSDINDAPHQLFGRH</sequence>
<gene>
    <name evidence="4" type="ORF">PHYPA_010145</name>
</gene>
<comment type="pathway">
    <text evidence="1">Protein modification; protein ubiquitination.</text>
</comment>
<reference evidence="4 6" key="2">
    <citation type="journal article" date="2018" name="Plant J.">
        <title>The Physcomitrella patens chromosome-scale assembly reveals moss genome structure and evolution.</title>
        <authorList>
            <person name="Lang D."/>
            <person name="Ullrich K.K."/>
            <person name="Murat F."/>
            <person name="Fuchs J."/>
            <person name="Jenkins J."/>
            <person name="Haas F.B."/>
            <person name="Piednoel M."/>
            <person name="Gundlach H."/>
            <person name="Van Bel M."/>
            <person name="Meyberg R."/>
            <person name="Vives C."/>
            <person name="Morata J."/>
            <person name="Symeonidi A."/>
            <person name="Hiss M."/>
            <person name="Muchero W."/>
            <person name="Kamisugi Y."/>
            <person name="Saleh O."/>
            <person name="Blanc G."/>
            <person name="Decker E.L."/>
            <person name="van Gessel N."/>
            <person name="Grimwood J."/>
            <person name="Hayes R.D."/>
            <person name="Graham S.W."/>
            <person name="Gunter L.E."/>
            <person name="McDaniel S.F."/>
            <person name="Hoernstein S.N.W."/>
            <person name="Larsson A."/>
            <person name="Li F.W."/>
            <person name="Perroud P.F."/>
            <person name="Phillips J."/>
            <person name="Ranjan P."/>
            <person name="Rokshar D.S."/>
            <person name="Rothfels C.J."/>
            <person name="Schneider L."/>
            <person name="Shu S."/>
            <person name="Stevenson D.W."/>
            <person name="Thummler F."/>
            <person name="Tillich M."/>
            <person name="Villarreal Aguilar J.C."/>
            <person name="Widiez T."/>
            <person name="Wong G.K."/>
            <person name="Wymore A."/>
            <person name="Zhang Y."/>
            <person name="Zimmer A.D."/>
            <person name="Quatrano R.S."/>
            <person name="Mayer K.F.X."/>
            <person name="Goodstein D."/>
            <person name="Casacuberta J.M."/>
            <person name="Vandepoele K."/>
            <person name="Reski R."/>
            <person name="Cuming A.C."/>
            <person name="Tuskan G.A."/>
            <person name="Maumus F."/>
            <person name="Salse J."/>
            <person name="Schmutz J."/>
            <person name="Rensing S.A."/>
        </authorList>
    </citation>
    <scope>NUCLEOTIDE SEQUENCE [LARGE SCALE GENOMIC DNA]</scope>
    <source>
        <strain evidence="5 6">cv. Gransden 2004</strain>
    </source>
</reference>
<evidence type="ECO:0000313" key="6">
    <source>
        <dbReference type="Proteomes" id="UP000006727"/>
    </source>
</evidence>
<feature type="repeat" description="ANK" evidence="2">
    <location>
        <begin position="77"/>
        <end position="113"/>
    </location>
</feature>
<dbReference type="AlphaFoldDB" id="A0A2K1KB10"/>
<dbReference type="GO" id="GO:0006355">
    <property type="term" value="P:regulation of DNA-templated transcription"/>
    <property type="evidence" value="ECO:0007669"/>
    <property type="project" value="UniProtKB-ARBA"/>
</dbReference>
<dbReference type="Gene3D" id="1.25.40.20">
    <property type="entry name" value="Ankyrin repeat-containing domain"/>
    <property type="match status" value="1"/>
</dbReference>
<dbReference type="InterPro" id="IPR002110">
    <property type="entry name" value="Ankyrin_rpt"/>
</dbReference>
<dbReference type="InterPro" id="IPR011333">
    <property type="entry name" value="SKP1/BTB/POZ_sf"/>
</dbReference>
<dbReference type="Pfam" id="PF00651">
    <property type="entry name" value="BTB"/>
    <property type="match status" value="1"/>
</dbReference>
<dbReference type="SMART" id="SM00248">
    <property type="entry name" value="ANK"/>
    <property type="match status" value="2"/>
</dbReference>
<dbReference type="InterPro" id="IPR044513">
    <property type="entry name" value="BT1/2/3/4/5"/>
</dbReference>
<dbReference type="Pfam" id="PF00023">
    <property type="entry name" value="Ank"/>
    <property type="match status" value="1"/>
</dbReference>
<evidence type="ECO:0000256" key="1">
    <source>
        <dbReference type="ARBA" id="ARBA00004906"/>
    </source>
</evidence>
<dbReference type="Proteomes" id="UP000006727">
    <property type="component" value="Chromosome 7"/>
</dbReference>
<evidence type="ECO:0000313" key="5">
    <source>
        <dbReference type="EnsemblPlants" id="Pp3c7_8840V3.1"/>
    </source>
</evidence>
<name>A0A2K1KB10_PHYPA</name>
<organism evidence="4">
    <name type="scientific">Physcomitrium patens</name>
    <name type="common">Spreading-leaved earth moss</name>
    <name type="synonym">Physcomitrella patens</name>
    <dbReference type="NCBI Taxonomy" id="3218"/>
    <lineage>
        <taxon>Eukaryota</taxon>
        <taxon>Viridiplantae</taxon>
        <taxon>Streptophyta</taxon>
        <taxon>Embryophyta</taxon>
        <taxon>Bryophyta</taxon>
        <taxon>Bryophytina</taxon>
        <taxon>Bryopsida</taxon>
        <taxon>Funariidae</taxon>
        <taxon>Funariales</taxon>
        <taxon>Funariaceae</taxon>
        <taxon>Physcomitrium</taxon>
    </lineage>
</organism>
<dbReference type="EMBL" id="ABEU02000007">
    <property type="protein sequence ID" value="PNR50959.1"/>
    <property type="molecule type" value="Genomic_DNA"/>
</dbReference>
<evidence type="ECO:0000256" key="2">
    <source>
        <dbReference type="PROSITE-ProRule" id="PRU00023"/>
    </source>
</evidence>
<keyword evidence="2" id="KW-0040">ANK repeat</keyword>
<dbReference type="Gramene" id="Pp3c7_8840V3.1">
    <property type="protein sequence ID" value="Pp3c7_8840V3.1"/>
    <property type="gene ID" value="Pp3c7_8840"/>
</dbReference>
<proteinExistence type="predicted"/>
<dbReference type="InParanoid" id="A0A2K1KB10"/>
<dbReference type="EnsemblPlants" id="Pp3c7_8840V3.1">
    <property type="protein sequence ID" value="Pp3c7_8840V3.1"/>
    <property type="gene ID" value="Pp3c7_8840"/>
</dbReference>
<feature type="domain" description="BTB" evidence="3">
    <location>
        <begin position="214"/>
        <end position="280"/>
    </location>
</feature>
<reference evidence="5" key="3">
    <citation type="submission" date="2020-12" db="UniProtKB">
        <authorList>
            <consortium name="EnsemblPlants"/>
        </authorList>
    </citation>
    <scope>IDENTIFICATION</scope>
</reference>
<accession>A0A2K1KB10</accession>
<reference evidence="4 6" key="1">
    <citation type="journal article" date="2008" name="Science">
        <title>The Physcomitrella genome reveals evolutionary insights into the conquest of land by plants.</title>
        <authorList>
            <person name="Rensing S."/>
            <person name="Lang D."/>
            <person name="Zimmer A."/>
            <person name="Terry A."/>
            <person name="Salamov A."/>
            <person name="Shapiro H."/>
            <person name="Nishiyama T."/>
            <person name="Perroud P.-F."/>
            <person name="Lindquist E."/>
            <person name="Kamisugi Y."/>
            <person name="Tanahashi T."/>
            <person name="Sakakibara K."/>
            <person name="Fujita T."/>
            <person name="Oishi K."/>
            <person name="Shin-I T."/>
            <person name="Kuroki Y."/>
            <person name="Toyoda A."/>
            <person name="Suzuki Y."/>
            <person name="Hashimoto A."/>
            <person name="Yamaguchi K."/>
            <person name="Sugano A."/>
            <person name="Kohara Y."/>
            <person name="Fujiyama A."/>
            <person name="Anterola A."/>
            <person name="Aoki S."/>
            <person name="Ashton N."/>
            <person name="Barbazuk W.B."/>
            <person name="Barker E."/>
            <person name="Bennetzen J."/>
            <person name="Bezanilla M."/>
            <person name="Blankenship R."/>
            <person name="Cho S.H."/>
            <person name="Dutcher S."/>
            <person name="Estelle M."/>
            <person name="Fawcett J.A."/>
            <person name="Gundlach H."/>
            <person name="Hanada K."/>
            <person name="Heyl A."/>
            <person name="Hicks K.A."/>
            <person name="Hugh J."/>
            <person name="Lohr M."/>
            <person name="Mayer K."/>
            <person name="Melkozernov A."/>
            <person name="Murata T."/>
            <person name="Nelson D."/>
            <person name="Pils B."/>
            <person name="Prigge M."/>
            <person name="Reiss B."/>
            <person name="Renner T."/>
            <person name="Rombauts S."/>
            <person name="Rushton P."/>
            <person name="Sanderfoot A."/>
            <person name="Schween G."/>
            <person name="Shiu S.-H."/>
            <person name="Stueber K."/>
            <person name="Theodoulou F.L."/>
            <person name="Tu H."/>
            <person name="Van de Peer Y."/>
            <person name="Verrier P.J."/>
            <person name="Waters E."/>
            <person name="Wood A."/>
            <person name="Yang L."/>
            <person name="Cove D."/>
            <person name="Cuming A."/>
            <person name="Hasebe M."/>
            <person name="Lucas S."/>
            <person name="Mishler D.B."/>
            <person name="Reski R."/>
            <person name="Grigoriev I."/>
            <person name="Quatrano R.S."/>
            <person name="Boore J.L."/>
        </authorList>
    </citation>
    <scope>NUCLEOTIDE SEQUENCE [LARGE SCALE GENOMIC DNA]</scope>
    <source>
        <strain evidence="5 6">cv. Gransden 2004</strain>
    </source>
</reference>
<dbReference type="PROSITE" id="PS50097">
    <property type="entry name" value="BTB"/>
    <property type="match status" value="1"/>
</dbReference>
<dbReference type="PaxDb" id="3218-PP1S42_54V6.1"/>
<keyword evidence="6" id="KW-1185">Reference proteome</keyword>
<dbReference type="PROSITE" id="PS50088">
    <property type="entry name" value="ANK_REPEAT"/>
    <property type="match status" value="1"/>
</dbReference>
<dbReference type="InterPro" id="IPR036770">
    <property type="entry name" value="Ankyrin_rpt-contain_sf"/>
</dbReference>
<dbReference type="InterPro" id="IPR000210">
    <property type="entry name" value="BTB/POZ_dom"/>
</dbReference>
<protein>
    <recommendedName>
        <fullName evidence="3">BTB domain-containing protein</fullName>
    </recommendedName>
</protein>
<evidence type="ECO:0000259" key="3">
    <source>
        <dbReference type="PROSITE" id="PS50097"/>
    </source>
</evidence>